<name>A0A098LKQ7_9BACT</name>
<sequence length="921" mass="103031">MREFLHKNRQGNDSNRNLHQSQQKQLKAVDQKSSQNPESEEEQSKDLSFQDVLQRKWDSSEGGEEHNQRRGPVPSMMEEEEEEPLQRKGPVPLQFHAEEEEELPMQRKGPVPPISDDSGKLSQSDSSSSDKMPPLVQRKMETSFSEDFSNVNIHKNSAQSTDMDAHAFTQGNDIHFAPGQYNPESQQGQELLGHELTHVVQQRSGVVKPTTQMKGVGVNDDATLENEADVMGKKAAEGKPAEVEGAGSGIQKETAEGNLSEWRKNGKLKGKVPVRDENSVPDANVSEEESTYQALLAEAEKLQTQQRDRADKMIVNREVTSFNYWFAKVYSLVSKHEIEYVKAGAYYYPSYVLRCVLYFERLYNDNLNAQASGGKVEDHWKVAFDKAKDSKAKFDMFDQDQKTPSVGPVGEPGERAARAGQFMSNEANKAMAVVASLVASMLAHIRFDLPRAEAWVYNTYYKSQTPTIKTFMTDFMTMGGVFDNAGREMQAVIAQKGSGLAGITPKMAQDMSMRYLYGADMTKERADTWKRAEELSLLPQSDQAADPYEKGIGDVGKDPASYTDWLNKISTNPSMKDTETPPVKNSSEILSKTEQELAALPLVERIRMVAQMLFATTMDGAEDAIMKILFATQKFKTSETITLIDGVDPYELLHDCDGAQFMTLRFFLKSYYYSNAPMVSMVRLQNTLISVIKTFNESWEGDIMLDMLEKRPDRKSIVTAAGVFQPGPNTGPDKTFWDGFDILYNNIMKTEFQRSQLCALFGIPYLNSGGKGVPRPVTNDPNKQSEKGGKETQGHAGNAEKTSDSGGKGQQTEEQQKYLNIDIKKQDYQEIKNPTGAVSIGIVEARILERKPDGVKIKVKFNMNDGKFILVGKNEIELKGHYNAAGDIIETEAFTIPVNYDGKQMIISFKKLHVPVKDVKN</sequence>
<comment type="caution">
    <text evidence="3">The sequence shown here is derived from an EMBL/GenBank/DDBJ whole genome shotgun (WGS) entry which is preliminary data.</text>
</comment>
<protein>
    <recommendedName>
        <fullName evidence="2">eCIS core domain-containing protein</fullName>
    </recommendedName>
</protein>
<feature type="region of interest" description="Disordered" evidence="1">
    <location>
        <begin position="233"/>
        <end position="285"/>
    </location>
</feature>
<evidence type="ECO:0000313" key="3">
    <source>
        <dbReference type="EMBL" id="GAL87079.1"/>
    </source>
</evidence>
<dbReference type="STRING" id="153721.MYP_4309"/>
<evidence type="ECO:0000313" key="4">
    <source>
        <dbReference type="Proteomes" id="UP000030185"/>
    </source>
</evidence>
<feature type="compositionally biased region" description="Basic and acidic residues" evidence="1">
    <location>
        <begin position="53"/>
        <end position="68"/>
    </location>
</feature>
<feature type="compositionally biased region" description="Low complexity" evidence="1">
    <location>
        <begin position="120"/>
        <end position="130"/>
    </location>
</feature>
<proteinExistence type="predicted"/>
<evidence type="ECO:0000259" key="2">
    <source>
        <dbReference type="Pfam" id="PF13699"/>
    </source>
</evidence>
<dbReference type="EMBL" id="BBLT01000011">
    <property type="protein sequence ID" value="GAL87079.1"/>
    <property type="molecule type" value="Genomic_DNA"/>
</dbReference>
<feature type="compositionally biased region" description="Basic and acidic residues" evidence="1">
    <location>
        <begin position="783"/>
        <end position="793"/>
    </location>
</feature>
<feature type="domain" description="eCIS core" evidence="2">
    <location>
        <begin position="132"/>
        <end position="205"/>
    </location>
</feature>
<evidence type="ECO:0000256" key="1">
    <source>
        <dbReference type="SAM" id="MobiDB-lite"/>
    </source>
</evidence>
<dbReference type="InterPro" id="IPR046037">
    <property type="entry name" value="DUF5995"/>
</dbReference>
<keyword evidence="4" id="KW-1185">Reference proteome</keyword>
<gene>
    <name evidence="3" type="ORF">MYP_4309</name>
</gene>
<accession>A0A098LKQ7</accession>
<feature type="compositionally biased region" description="Basic and acidic residues" evidence="1">
    <location>
        <begin position="233"/>
        <end position="242"/>
    </location>
</feature>
<feature type="region of interest" description="Disordered" evidence="1">
    <location>
        <begin position="1"/>
        <end position="137"/>
    </location>
</feature>
<organism evidence="3 4">
    <name type="scientific">Sporocytophaga myxococcoides</name>
    <dbReference type="NCBI Taxonomy" id="153721"/>
    <lineage>
        <taxon>Bacteria</taxon>
        <taxon>Pseudomonadati</taxon>
        <taxon>Bacteroidota</taxon>
        <taxon>Cytophagia</taxon>
        <taxon>Cytophagales</taxon>
        <taxon>Cytophagaceae</taxon>
        <taxon>Sporocytophaga</taxon>
    </lineage>
</organism>
<dbReference type="AlphaFoldDB" id="A0A098LKQ7"/>
<dbReference type="InterPro" id="IPR025295">
    <property type="entry name" value="eCIS_core_dom"/>
</dbReference>
<reference evidence="3 4" key="1">
    <citation type="submission" date="2014-09" db="EMBL/GenBank/DDBJ databases">
        <title>Sporocytophaga myxococcoides PG-01 genome sequencing.</title>
        <authorList>
            <person name="Liu L."/>
            <person name="Gao P.J."/>
            <person name="Chen G.J."/>
            <person name="Wang L.S."/>
        </authorList>
    </citation>
    <scope>NUCLEOTIDE SEQUENCE [LARGE SCALE GENOMIC DNA]</scope>
    <source>
        <strain evidence="3 4">PG-01</strain>
    </source>
</reference>
<feature type="region of interest" description="Disordered" evidence="1">
    <location>
        <begin position="771"/>
        <end position="813"/>
    </location>
</feature>
<feature type="compositionally biased region" description="Polar residues" evidence="1">
    <location>
        <begin position="11"/>
        <end position="25"/>
    </location>
</feature>
<dbReference type="Pfam" id="PF19458">
    <property type="entry name" value="DUF5995"/>
    <property type="match status" value="1"/>
</dbReference>
<dbReference type="RefSeq" id="WP_052430407.1">
    <property type="nucleotide sequence ID" value="NZ_BBLT01000011.1"/>
</dbReference>
<dbReference type="Pfam" id="PF13699">
    <property type="entry name" value="eCIS_core"/>
    <property type="match status" value="1"/>
</dbReference>
<dbReference type="Proteomes" id="UP000030185">
    <property type="component" value="Unassembled WGS sequence"/>
</dbReference>
<dbReference type="eggNOG" id="COG1652">
    <property type="taxonomic scope" value="Bacteria"/>
</dbReference>